<dbReference type="Gene3D" id="2.60.40.2360">
    <property type="entry name" value="Intracellular proteinase inhibitor BsuPI"/>
    <property type="match status" value="1"/>
</dbReference>
<evidence type="ECO:0000256" key="1">
    <source>
        <dbReference type="SAM" id="SignalP"/>
    </source>
</evidence>
<proteinExistence type="predicted"/>
<dbReference type="InterPro" id="IPR020481">
    <property type="entry name" value="Intracell_prot_inh_BsuPI"/>
</dbReference>
<protein>
    <submittedName>
        <fullName evidence="3">Intracellular proteinase inhibitor</fullName>
    </submittedName>
</protein>
<feature type="chain" id="PRO_5039727349" evidence="1">
    <location>
        <begin position="23"/>
        <end position="153"/>
    </location>
</feature>
<dbReference type="EMBL" id="FNHF01000001">
    <property type="protein sequence ID" value="SDL83728.1"/>
    <property type="molecule type" value="Genomic_DNA"/>
</dbReference>
<reference evidence="4" key="1">
    <citation type="submission" date="2016-10" db="EMBL/GenBank/DDBJ databases">
        <authorList>
            <person name="Varghese N."/>
            <person name="Submissions S."/>
        </authorList>
    </citation>
    <scope>NUCLEOTIDE SEQUENCE [LARGE SCALE GENOMIC DNA]</scope>
    <source>
        <strain evidence="4">CGMCC 1.6199</strain>
    </source>
</reference>
<evidence type="ECO:0000313" key="3">
    <source>
        <dbReference type="EMBL" id="SDL83728.1"/>
    </source>
</evidence>
<dbReference type="InterPro" id="IPR038144">
    <property type="entry name" value="IPI"/>
</dbReference>
<dbReference type="RefSeq" id="WP_074597656.1">
    <property type="nucleotide sequence ID" value="NZ_FNHF01000001.1"/>
</dbReference>
<accession>A0A1G9NB29</accession>
<dbReference type="OrthoDB" id="2453194at2"/>
<organism evidence="3 4">
    <name type="scientific">Sediminibacillus halophilus</name>
    <dbReference type="NCBI Taxonomy" id="482461"/>
    <lineage>
        <taxon>Bacteria</taxon>
        <taxon>Bacillati</taxon>
        <taxon>Bacillota</taxon>
        <taxon>Bacilli</taxon>
        <taxon>Bacillales</taxon>
        <taxon>Bacillaceae</taxon>
        <taxon>Sediminibacillus</taxon>
    </lineage>
</organism>
<feature type="domain" description="Intracellular proteinase inhibitor BsuPI" evidence="2">
    <location>
        <begin position="48"/>
        <end position="134"/>
    </location>
</feature>
<dbReference type="STRING" id="482461.SAMN05216244_0925"/>
<dbReference type="AlphaFoldDB" id="A0A1G9NB29"/>
<dbReference type="PROSITE" id="PS51257">
    <property type="entry name" value="PROKAR_LIPOPROTEIN"/>
    <property type="match status" value="1"/>
</dbReference>
<gene>
    <name evidence="3" type="ORF">SAMN05216244_0925</name>
</gene>
<name>A0A1G9NB29_9BACI</name>
<evidence type="ECO:0000313" key="4">
    <source>
        <dbReference type="Proteomes" id="UP000182347"/>
    </source>
</evidence>
<dbReference type="Proteomes" id="UP000182347">
    <property type="component" value="Unassembled WGS sequence"/>
</dbReference>
<evidence type="ECO:0000259" key="2">
    <source>
        <dbReference type="Pfam" id="PF12690"/>
    </source>
</evidence>
<feature type="signal peptide" evidence="1">
    <location>
        <begin position="1"/>
        <end position="22"/>
    </location>
</feature>
<sequence>MKRAFLFLLLAAAILAACGSNNQDKEAEEVNGNGDGSPNQVNAELMEQSPLVYQYSISNQSDEKIKLEFTSSQRYDYKITNDAGEQVFLYSSVTSFAQVMGEETLNPGDTLDYQIDLRERDMEPGDYKLTAWLTPSGGEKYKIEQSFTIPGEE</sequence>
<dbReference type="Pfam" id="PF12690">
    <property type="entry name" value="BsuPI"/>
    <property type="match status" value="1"/>
</dbReference>
<keyword evidence="4" id="KW-1185">Reference proteome</keyword>
<keyword evidence="1" id="KW-0732">Signal</keyword>